<evidence type="ECO:0000256" key="1">
    <source>
        <dbReference type="SAM" id="MobiDB-lite"/>
    </source>
</evidence>
<dbReference type="SUPFAM" id="SSF49472">
    <property type="entry name" value="Transthyretin (synonym: prealbumin)"/>
    <property type="match status" value="1"/>
</dbReference>
<dbReference type="PANTHER" id="PTHR10395:SF11">
    <property type="entry name" value="5-HYDROXYISOURATE HYDROLASE"/>
    <property type="match status" value="1"/>
</dbReference>
<dbReference type="PhylomeDB" id="B7Z8Y8"/>
<dbReference type="PANTHER" id="PTHR10395">
    <property type="entry name" value="URICASE AND TRANSTHYRETIN-RELATED"/>
    <property type="match status" value="1"/>
</dbReference>
<proteinExistence type="evidence at transcript level"/>
<sequence>MVTVLDQMKAGTYKLTFDTEGYWRKRGQESFYPHVEVVLTITSKAQKFHVPLVLHHLPRELERRLAAGGCLPVPARWLHPPSPQQSGLCAHQGALAHHFLGKSRPPGESHWAAVTQVSMKLVPAPAKLSIRWDNSGAKTGSTARHCPNPQVSAGHSEKVPPTVVGGETRE</sequence>
<dbReference type="AlphaFoldDB" id="B7Z8Y8"/>
<protein>
    <submittedName>
        <fullName evidence="3">cDNA FLJ52651</fullName>
    </submittedName>
</protein>
<name>B7Z8Y8_HUMAN</name>
<evidence type="ECO:0000259" key="2">
    <source>
        <dbReference type="Pfam" id="PF00576"/>
    </source>
</evidence>
<dbReference type="Pfam" id="PF00576">
    <property type="entry name" value="Transthyretin"/>
    <property type="match status" value="1"/>
</dbReference>
<dbReference type="PeptideAtlas" id="B7Z8Y8"/>
<reference evidence="3" key="1">
    <citation type="submission" date="2007-10" db="EMBL/GenBank/DDBJ databases">
        <title>NEDO human cDNA sequencing project focused on splicing variants.</title>
        <authorList>
            <person name="Wakamatsu A."/>
            <person name="Yamamoto J."/>
            <person name="Kimura K."/>
            <person name="Ishii S."/>
            <person name="Watanabe K."/>
            <person name="Sugiyama A."/>
            <person name="Murakawa K."/>
            <person name="Kaida T."/>
            <person name="Tsuchiya K."/>
            <person name="Fukuzumi Y."/>
            <person name="Kumagai A."/>
            <person name="Oishi Y."/>
            <person name="Yamamoto S."/>
            <person name="Ono Y."/>
            <person name="Komori Y."/>
            <person name="Yamazaki M."/>
            <person name="Kisu Y."/>
            <person name="Nishikawa T."/>
            <person name="Sugano S."/>
            <person name="Nomura N."/>
            <person name="Isogai T."/>
        </authorList>
    </citation>
    <scope>NUCLEOTIDE SEQUENCE</scope>
    <source>
        <tissue evidence="3">Trachea</tissue>
    </source>
</reference>
<dbReference type="InterPro" id="IPR023416">
    <property type="entry name" value="Transthyretin/HIU_hydrolase_d"/>
</dbReference>
<dbReference type="Gene3D" id="2.60.40.180">
    <property type="entry name" value="Transthyretin/hydroxyisourate hydrolase domain"/>
    <property type="match status" value="1"/>
</dbReference>
<feature type="domain" description="Transthyretin/hydroxyisourate hydrolase" evidence="2">
    <location>
        <begin position="6"/>
        <end position="54"/>
    </location>
</feature>
<organism evidence="3">
    <name type="scientific">Homo sapiens</name>
    <name type="common">Human</name>
    <dbReference type="NCBI Taxonomy" id="9606"/>
    <lineage>
        <taxon>Eukaryota</taxon>
        <taxon>Metazoa</taxon>
        <taxon>Chordata</taxon>
        <taxon>Craniata</taxon>
        <taxon>Vertebrata</taxon>
        <taxon>Euteleostomi</taxon>
        <taxon>Mammalia</taxon>
        <taxon>Eutheria</taxon>
        <taxon>Euarchontoglires</taxon>
        <taxon>Primates</taxon>
        <taxon>Haplorrhini</taxon>
        <taxon>Catarrhini</taxon>
        <taxon>Hominidae</taxon>
        <taxon>Homo</taxon>
    </lineage>
</organism>
<feature type="region of interest" description="Disordered" evidence="1">
    <location>
        <begin position="137"/>
        <end position="170"/>
    </location>
</feature>
<dbReference type="EMBL" id="AK304171">
    <property type="protein sequence ID" value="BAH14124.1"/>
    <property type="molecule type" value="mRNA"/>
</dbReference>
<accession>B7Z8Y8</accession>
<evidence type="ECO:0000313" key="3">
    <source>
        <dbReference type="EMBL" id="BAH14124.1"/>
    </source>
</evidence>
<dbReference type="InterPro" id="IPR036817">
    <property type="entry name" value="Transthyretin/HIU_hydrolase_sf"/>
</dbReference>